<evidence type="ECO:0000313" key="7">
    <source>
        <dbReference type="Proteomes" id="UP000007962"/>
    </source>
</evidence>
<keyword evidence="7" id="KW-1185">Reference proteome</keyword>
<dbReference type="Pfam" id="PF01152">
    <property type="entry name" value="Bac_globin"/>
    <property type="match status" value="1"/>
</dbReference>
<dbReference type="CDD" id="cd14775">
    <property type="entry name" value="TrHb2_O-like"/>
    <property type="match status" value="1"/>
</dbReference>
<dbReference type="OrthoDB" id="9798157at2"/>
<evidence type="ECO:0000256" key="3">
    <source>
        <dbReference type="ARBA" id="ARBA00022723"/>
    </source>
</evidence>
<reference evidence="6 7" key="1">
    <citation type="journal article" date="2009" name="Stand. Genomic Sci.">
        <title>Complete genome sequence of Beutenbergia cavernae type strain (HKI 0122).</title>
        <authorList>
            <person name="Land M."/>
            <person name="Pukall R."/>
            <person name="Abt B."/>
            <person name="Goker M."/>
            <person name="Rohde M."/>
            <person name="Glavina Del Rio T."/>
            <person name="Tice H."/>
            <person name="Copeland A."/>
            <person name="Cheng J.F."/>
            <person name="Lucas S."/>
            <person name="Chen F."/>
            <person name="Nolan M."/>
            <person name="Bruce D."/>
            <person name="Goodwin L."/>
            <person name="Pitluck S."/>
            <person name="Ivanova N."/>
            <person name="Mavromatis K."/>
            <person name="Ovchinnikova G."/>
            <person name="Pati A."/>
            <person name="Chen A."/>
            <person name="Palaniappan K."/>
            <person name="Hauser L."/>
            <person name="Chang Y.J."/>
            <person name="Jefferies C.C."/>
            <person name="Saunders E."/>
            <person name="Brettin T."/>
            <person name="Detter J.C."/>
            <person name="Han C."/>
            <person name="Chain P."/>
            <person name="Bristow J."/>
            <person name="Eisen J.A."/>
            <person name="Markowitz V."/>
            <person name="Hugenholtz P."/>
            <person name="Kyrpides N.C."/>
            <person name="Klenk H.P."/>
            <person name="Lapidus A."/>
        </authorList>
    </citation>
    <scope>NUCLEOTIDE SEQUENCE [LARGE SCALE GENOMIC DNA]</scope>
    <source>
        <strain evidence="7">ATCC BAA-8 / DSM 12333 / NBRC 16432</strain>
    </source>
</reference>
<organism evidence="6 7">
    <name type="scientific">Beutenbergia cavernae (strain ATCC BAA-8 / DSM 12333 / CCUG 43141 / JCM 11478 / NBRC 16432 / NCIMB 13614 / HKI 0122)</name>
    <dbReference type="NCBI Taxonomy" id="471853"/>
    <lineage>
        <taxon>Bacteria</taxon>
        <taxon>Bacillati</taxon>
        <taxon>Actinomycetota</taxon>
        <taxon>Actinomycetes</taxon>
        <taxon>Micrococcales</taxon>
        <taxon>Beutenbergiaceae</taxon>
        <taxon>Beutenbergia</taxon>
    </lineage>
</organism>
<dbReference type="RefSeq" id="WP_015881614.1">
    <property type="nucleotide sequence ID" value="NC_012669.1"/>
</dbReference>
<dbReference type="InterPro" id="IPR001486">
    <property type="entry name" value="Hemoglobin_trunc"/>
</dbReference>
<dbReference type="GO" id="GO:0046872">
    <property type="term" value="F:metal ion binding"/>
    <property type="evidence" value="ECO:0007669"/>
    <property type="project" value="UniProtKB-KW"/>
</dbReference>
<evidence type="ECO:0000256" key="2">
    <source>
        <dbReference type="ARBA" id="ARBA00022617"/>
    </source>
</evidence>
<dbReference type="GO" id="GO:0020037">
    <property type="term" value="F:heme binding"/>
    <property type="evidence" value="ECO:0007669"/>
    <property type="project" value="InterPro"/>
</dbReference>
<evidence type="ECO:0000256" key="1">
    <source>
        <dbReference type="ARBA" id="ARBA00022448"/>
    </source>
</evidence>
<dbReference type="Proteomes" id="UP000007962">
    <property type="component" value="Chromosome"/>
</dbReference>
<protein>
    <submittedName>
        <fullName evidence="6">Globin</fullName>
    </submittedName>
</protein>
<dbReference type="KEGG" id="bcv:Bcav_1114"/>
<dbReference type="AlphaFoldDB" id="C5C0X0"/>
<evidence type="ECO:0000313" key="6">
    <source>
        <dbReference type="EMBL" id="ACQ79374.1"/>
    </source>
</evidence>
<accession>C5C0X0</accession>
<feature type="binding site" description="distal binding residue" evidence="5">
    <location>
        <position position="71"/>
    </location>
    <ligand>
        <name>heme</name>
        <dbReference type="ChEBI" id="CHEBI:30413"/>
    </ligand>
    <ligandPart>
        <name>Fe</name>
        <dbReference type="ChEBI" id="CHEBI:18248"/>
    </ligandPart>
</feature>
<keyword evidence="4 5" id="KW-0408">Iron</keyword>
<name>C5C0X0_BEUC1</name>
<sequence>MPATVYDALGGDDAVLALARAWHTRCLADPVMAHPFSHPGHPQHVERLAAYWAEALGGPDAYSASMGDHSHVLRMHAGNGEHEEMDARAVACFEAALDDVGVQDEPLRSTLEAWWRWSVDAMAAYPASAADVPGGLPFPRWSWDGPVAPAR</sequence>
<dbReference type="Gene3D" id="1.10.490.10">
    <property type="entry name" value="Globins"/>
    <property type="match status" value="1"/>
</dbReference>
<dbReference type="HOGENOM" id="CLU_103526_1_0_11"/>
<dbReference type="InterPro" id="IPR012292">
    <property type="entry name" value="Globin/Proto"/>
</dbReference>
<dbReference type="EMBL" id="CP001618">
    <property type="protein sequence ID" value="ACQ79374.1"/>
    <property type="molecule type" value="Genomic_DNA"/>
</dbReference>
<evidence type="ECO:0000256" key="5">
    <source>
        <dbReference type="PIRSR" id="PIRSR601486-1"/>
    </source>
</evidence>
<keyword evidence="3 5" id="KW-0479">Metal-binding</keyword>
<keyword evidence="1" id="KW-0813">Transport</keyword>
<dbReference type="eggNOG" id="COG2346">
    <property type="taxonomic scope" value="Bacteria"/>
</dbReference>
<dbReference type="STRING" id="471853.Bcav_1114"/>
<dbReference type="GO" id="GO:0019825">
    <property type="term" value="F:oxygen binding"/>
    <property type="evidence" value="ECO:0007669"/>
    <property type="project" value="InterPro"/>
</dbReference>
<evidence type="ECO:0000256" key="4">
    <source>
        <dbReference type="ARBA" id="ARBA00023004"/>
    </source>
</evidence>
<proteinExistence type="predicted"/>
<dbReference type="SUPFAM" id="SSF46458">
    <property type="entry name" value="Globin-like"/>
    <property type="match status" value="1"/>
</dbReference>
<keyword evidence="2 5" id="KW-0349">Heme</keyword>
<gene>
    <name evidence="6" type="ordered locus">Bcav_1114</name>
</gene>
<dbReference type="InterPro" id="IPR009050">
    <property type="entry name" value="Globin-like_sf"/>
</dbReference>